<name>A0A4R6WLR7_9PROT</name>
<dbReference type="GO" id="GO:0016787">
    <property type="term" value="F:hydrolase activity"/>
    <property type="evidence" value="ECO:0007669"/>
    <property type="project" value="UniProtKB-KW"/>
</dbReference>
<sequence length="264" mass="28818">MNRLANRILRFSAWLALVGVESASADNWRPPPGATIQIQYTGATIETGVVADIYNLDLFETPPELIAALHAQGRRVICYLSVGTLEDWRPDVAAFLPDVVGDAYPGWPGERWLDLRAIDRLVPAMTGRLDLAKAKRCDGIDPDNLDGYETATGFPLSSADTVAFMRWLSGAARGRGLGIGLKNGADLWPDLADAVDWVLIEDCAAQGWCGVMKQARAAGLAVFQVEYTDAGLDWQDVCRKAAEMGFSAILKNRKLDSYRVGCRE</sequence>
<feature type="domain" description="Glycoside-hydrolase family GH114 TIM-barrel" evidence="1">
    <location>
        <begin position="37"/>
        <end position="256"/>
    </location>
</feature>
<dbReference type="EMBL" id="SNYW01000009">
    <property type="protein sequence ID" value="TDQ81516.1"/>
    <property type="molecule type" value="Genomic_DNA"/>
</dbReference>
<evidence type="ECO:0000313" key="3">
    <source>
        <dbReference type="Proteomes" id="UP000295783"/>
    </source>
</evidence>
<comment type="caution">
    <text evidence="2">The sequence shown here is derived from an EMBL/GenBank/DDBJ whole genome shotgun (WGS) entry which is preliminary data.</text>
</comment>
<reference evidence="2 3" key="1">
    <citation type="submission" date="2019-03" db="EMBL/GenBank/DDBJ databases">
        <title>Genomic Encyclopedia of Type Strains, Phase III (KMG-III): the genomes of soil and plant-associated and newly described type strains.</title>
        <authorList>
            <person name="Whitman W."/>
        </authorList>
    </citation>
    <scope>NUCLEOTIDE SEQUENCE [LARGE SCALE GENOMIC DNA]</scope>
    <source>
        <strain evidence="2 3">CGMCC 1.7660</strain>
    </source>
</reference>
<dbReference type="Gene3D" id="3.20.20.70">
    <property type="entry name" value="Aldolase class I"/>
    <property type="match status" value="1"/>
</dbReference>
<dbReference type="PANTHER" id="PTHR35273">
    <property type="entry name" value="ALPHA-1,4 POLYGALACTOSAMINIDASE, PUTATIVE (AFU_ORTHOLOGUE AFUA_3G07890)-RELATED"/>
    <property type="match status" value="1"/>
</dbReference>
<dbReference type="Pfam" id="PF03537">
    <property type="entry name" value="Glyco_hydro_114"/>
    <property type="match status" value="1"/>
</dbReference>
<accession>A0A4R6WLR7</accession>
<keyword evidence="2" id="KW-0378">Hydrolase</keyword>
<proteinExistence type="predicted"/>
<organism evidence="2 3">
    <name type="scientific">Dongia mobilis</name>
    <dbReference type="NCBI Taxonomy" id="578943"/>
    <lineage>
        <taxon>Bacteria</taxon>
        <taxon>Pseudomonadati</taxon>
        <taxon>Pseudomonadota</taxon>
        <taxon>Alphaproteobacteria</taxon>
        <taxon>Rhodospirillales</taxon>
        <taxon>Dongiaceae</taxon>
        <taxon>Dongia</taxon>
    </lineage>
</organism>
<dbReference type="InterPro" id="IPR017853">
    <property type="entry name" value="GH"/>
</dbReference>
<evidence type="ECO:0000313" key="2">
    <source>
        <dbReference type="EMBL" id="TDQ81516.1"/>
    </source>
</evidence>
<dbReference type="InterPro" id="IPR013785">
    <property type="entry name" value="Aldolase_TIM"/>
</dbReference>
<dbReference type="Proteomes" id="UP000295783">
    <property type="component" value="Unassembled WGS sequence"/>
</dbReference>
<gene>
    <name evidence="2" type="ORF">A8950_2585</name>
</gene>
<dbReference type="InterPro" id="IPR004352">
    <property type="entry name" value="GH114_TIM-barrel"/>
</dbReference>
<dbReference type="SUPFAM" id="SSF51445">
    <property type="entry name" value="(Trans)glycosidases"/>
    <property type="match status" value="1"/>
</dbReference>
<dbReference type="AlphaFoldDB" id="A0A4R6WLR7"/>
<dbReference type="PANTHER" id="PTHR35273:SF2">
    <property type="entry name" value="ALPHA-GALACTOSIDASE"/>
    <property type="match status" value="1"/>
</dbReference>
<evidence type="ECO:0000259" key="1">
    <source>
        <dbReference type="Pfam" id="PF03537"/>
    </source>
</evidence>
<keyword evidence="3" id="KW-1185">Reference proteome</keyword>
<protein>
    <submittedName>
        <fullName evidence="2">Glycosyl hydrolase family 114</fullName>
    </submittedName>
</protein>